<dbReference type="Proteomes" id="UP000517753">
    <property type="component" value="Unassembled WGS sequence"/>
</dbReference>
<gene>
    <name evidence="2" type="ORF">HD841_000665</name>
</gene>
<comment type="caution">
    <text evidence="2">The sequence shown here is derived from an EMBL/GenBank/DDBJ whole genome shotgun (WGS) entry which is preliminary data.</text>
</comment>
<organism evidence="2 3">
    <name type="scientific">Sphingomonas melonis</name>
    <dbReference type="NCBI Taxonomy" id="152682"/>
    <lineage>
        <taxon>Bacteria</taxon>
        <taxon>Pseudomonadati</taxon>
        <taxon>Pseudomonadota</taxon>
        <taxon>Alphaproteobacteria</taxon>
        <taxon>Sphingomonadales</taxon>
        <taxon>Sphingomonadaceae</taxon>
        <taxon>Sphingomonas</taxon>
    </lineage>
</organism>
<keyword evidence="1" id="KW-0472">Membrane</keyword>
<evidence type="ECO:0000256" key="1">
    <source>
        <dbReference type="SAM" id="Phobius"/>
    </source>
</evidence>
<keyword evidence="1" id="KW-1133">Transmembrane helix</keyword>
<dbReference type="AlphaFoldDB" id="A0A7Y9K0G4"/>
<dbReference type="EMBL" id="JACCBY010000001">
    <property type="protein sequence ID" value="NYD88896.1"/>
    <property type="molecule type" value="Genomic_DNA"/>
</dbReference>
<evidence type="ECO:0000313" key="3">
    <source>
        <dbReference type="Proteomes" id="UP000517753"/>
    </source>
</evidence>
<protein>
    <submittedName>
        <fullName evidence="2">Uncharacterized protein</fullName>
    </submittedName>
</protein>
<feature type="transmembrane region" description="Helical" evidence="1">
    <location>
        <begin position="6"/>
        <end position="23"/>
    </location>
</feature>
<sequence length="46" mass="5091">MTCYVVLSTFIAANLAVIAGVLLNQRGMSELRALNRVGERRSKPRD</sequence>
<evidence type="ECO:0000313" key="2">
    <source>
        <dbReference type="EMBL" id="NYD88896.1"/>
    </source>
</evidence>
<name>A0A7Y9K0G4_9SPHN</name>
<accession>A0A7Y9K0G4</accession>
<dbReference type="RefSeq" id="WP_179507435.1">
    <property type="nucleotide sequence ID" value="NZ_JACCBY010000001.1"/>
</dbReference>
<reference evidence="2 3" key="1">
    <citation type="submission" date="2020-08" db="EMBL/GenBank/DDBJ databases">
        <title>The Agave Microbiome: Exploring the role of microbial communities in plant adaptations to desert environments.</title>
        <authorList>
            <person name="Partida-Martinez L.P."/>
        </authorList>
    </citation>
    <scope>NUCLEOTIDE SEQUENCE [LARGE SCALE GENOMIC DNA]</scope>
    <source>
        <strain evidence="2 3">AS2.3</strain>
    </source>
</reference>
<keyword evidence="3" id="KW-1185">Reference proteome</keyword>
<proteinExistence type="predicted"/>
<keyword evidence="1" id="KW-0812">Transmembrane</keyword>